<feature type="compositionally biased region" description="Low complexity" evidence="1">
    <location>
        <begin position="53"/>
        <end position="73"/>
    </location>
</feature>
<dbReference type="Pfam" id="PF20414">
    <property type="entry name" value="DUF6698"/>
    <property type="match status" value="1"/>
</dbReference>
<evidence type="ECO:0000313" key="4">
    <source>
        <dbReference type="Proteomes" id="UP000012065"/>
    </source>
</evidence>
<name>M5CDR9_THACB</name>
<evidence type="ECO:0000313" key="3">
    <source>
        <dbReference type="EMBL" id="CCO34012.1"/>
    </source>
</evidence>
<organism evidence="3 4">
    <name type="scientific">Thanatephorus cucumeris (strain AG1-IB / isolate 7/3/14)</name>
    <name type="common">Lettuce bottom rot fungus</name>
    <name type="synonym">Rhizoctonia solani</name>
    <dbReference type="NCBI Taxonomy" id="1108050"/>
    <lineage>
        <taxon>Eukaryota</taxon>
        <taxon>Fungi</taxon>
        <taxon>Dikarya</taxon>
        <taxon>Basidiomycota</taxon>
        <taxon>Agaricomycotina</taxon>
        <taxon>Agaricomycetes</taxon>
        <taxon>Cantharellales</taxon>
        <taxon>Ceratobasidiaceae</taxon>
        <taxon>Rhizoctonia</taxon>
        <taxon>Rhizoctonia solani AG-1</taxon>
    </lineage>
</organism>
<dbReference type="AlphaFoldDB" id="M5CDR9"/>
<evidence type="ECO:0000256" key="2">
    <source>
        <dbReference type="SAM" id="Phobius"/>
    </source>
</evidence>
<gene>
    <name evidence="3" type="ORF">BN14_08103</name>
</gene>
<keyword evidence="2" id="KW-0812">Transmembrane</keyword>
<feature type="transmembrane region" description="Helical" evidence="2">
    <location>
        <begin position="269"/>
        <end position="290"/>
    </location>
</feature>
<dbReference type="EMBL" id="CAOJ01012453">
    <property type="protein sequence ID" value="CCO34012.1"/>
    <property type="molecule type" value="Genomic_DNA"/>
</dbReference>
<protein>
    <submittedName>
        <fullName evidence="3">Uncharacterized protein</fullName>
    </submittedName>
</protein>
<accession>M5CDR9</accession>
<feature type="region of interest" description="Disordered" evidence="1">
    <location>
        <begin position="1"/>
        <end position="88"/>
    </location>
</feature>
<evidence type="ECO:0000256" key="1">
    <source>
        <dbReference type="SAM" id="MobiDB-lite"/>
    </source>
</evidence>
<comment type="caution">
    <text evidence="3">The sequence shown here is derived from an EMBL/GenBank/DDBJ whole genome shotgun (WGS) entry which is preliminary data.</text>
</comment>
<dbReference type="HOGENOM" id="CLU_058095_0_0_1"/>
<keyword evidence="2" id="KW-0472">Membrane</keyword>
<reference evidence="3 4" key="1">
    <citation type="journal article" date="2013" name="J. Biotechnol.">
        <title>Establishment and interpretation of the genome sequence of the phytopathogenic fungus Rhizoctonia solani AG1-IB isolate 7/3/14.</title>
        <authorList>
            <person name="Wibberg D.W."/>
            <person name="Jelonek L.J."/>
            <person name="Rupp O.R."/>
            <person name="Hennig M.H."/>
            <person name="Eikmeyer F.E."/>
            <person name="Goesmann A.G."/>
            <person name="Hartmann A.H."/>
            <person name="Borriss R.B."/>
            <person name="Grosch R.G."/>
            <person name="Puehler A.P."/>
            <person name="Schlueter A.S."/>
        </authorList>
    </citation>
    <scope>NUCLEOTIDE SEQUENCE [LARGE SCALE GENOMIC DNA]</scope>
    <source>
        <strain evidence="4">AG1-IB / isolate 7/3/14</strain>
    </source>
</reference>
<dbReference type="InterPro" id="IPR046521">
    <property type="entry name" value="DUF6698"/>
</dbReference>
<sequence length="375" mass="42669">MPRRNRENPDDSGAEDLPPARQSKRQMREDIQALQEQVRAAEEGQQRAEQEAHALQAQINQQNRQNQGANANNGEADETNIKLSRSEKKSWESKARLAGCRADEILDDVKRAQESDDELEDMHNPALYWDTPRFSTPGPVDLAREMIYHLPKSPGKLWLEEWFQAKIHEGVRKIRGAFTHSVQVHYTEIFGFHNTVFNTRSERPNLPEVQALQNFLHINEKDNEGNIVLGVFFRDAVIVKVLRLLLLGRSSIVTGKQSSKARKSYRQLWHIKCITPSLLAFAATVIHFVLLGDPFFEAGSGSLQYPAWFHARLRLLEGIHENHPNIFDDLIRYYNKEVLGIDLQGADNDQDGGAPLVLDDGMDADDMEFLAMVQA</sequence>
<dbReference type="Proteomes" id="UP000012065">
    <property type="component" value="Unassembled WGS sequence"/>
</dbReference>
<keyword evidence="2" id="KW-1133">Transmembrane helix</keyword>
<feature type="compositionally biased region" description="Basic and acidic residues" evidence="1">
    <location>
        <begin position="39"/>
        <end position="52"/>
    </location>
</feature>
<proteinExistence type="predicted"/>